<organism evidence="2 3">
    <name type="scientific">Ambispora gerdemannii</name>
    <dbReference type="NCBI Taxonomy" id="144530"/>
    <lineage>
        <taxon>Eukaryota</taxon>
        <taxon>Fungi</taxon>
        <taxon>Fungi incertae sedis</taxon>
        <taxon>Mucoromycota</taxon>
        <taxon>Glomeromycotina</taxon>
        <taxon>Glomeromycetes</taxon>
        <taxon>Archaeosporales</taxon>
        <taxon>Ambisporaceae</taxon>
        <taxon>Ambispora</taxon>
    </lineage>
</organism>
<evidence type="ECO:0000256" key="1">
    <source>
        <dbReference type="SAM" id="Phobius"/>
    </source>
</evidence>
<dbReference type="AlphaFoldDB" id="A0A9N9DBS8"/>
<accession>A0A9N9DBS8</accession>
<evidence type="ECO:0000313" key="2">
    <source>
        <dbReference type="EMBL" id="CAG8630524.1"/>
    </source>
</evidence>
<evidence type="ECO:0000313" key="3">
    <source>
        <dbReference type="Proteomes" id="UP000789831"/>
    </source>
</evidence>
<name>A0A9N9DBS8_9GLOM</name>
<gene>
    <name evidence="2" type="ORF">AGERDE_LOCUS10506</name>
</gene>
<dbReference type="Proteomes" id="UP000789831">
    <property type="component" value="Unassembled WGS sequence"/>
</dbReference>
<keyword evidence="1" id="KW-0812">Transmembrane</keyword>
<keyword evidence="1" id="KW-0472">Membrane</keyword>
<keyword evidence="1" id="KW-1133">Transmembrane helix</keyword>
<keyword evidence="3" id="KW-1185">Reference proteome</keyword>
<dbReference type="EMBL" id="CAJVPL010003320">
    <property type="protein sequence ID" value="CAG8630524.1"/>
    <property type="molecule type" value="Genomic_DNA"/>
</dbReference>
<protein>
    <submittedName>
        <fullName evidence="2">10209_t:CDS:1</fullName>
    </submittedName>
</protein>
<proteinExistence type="predicted"/>
<feature type="transmembrane region" description="Helical" evidence="1">
    <location>
        <begin position="42"/>
        <end position="61"/>
    </location>
</feature>
<comment type="caution">
    <text evidence="2">The sequence shown here is derived from an EMBL/GenBank/DDBJ whole genome shotgun (WGS) entry which is preliminary data.</text>
</comment>
<reference evidence="2" key="1">
    <citation type="submission" date="2021-06" db="EMBL/GenBank/DDBJ databases">
        <authorList>
            <person name="Kallberg Y."/>
            <person name="Tangrot J."/>
            <person name="Rosling A."/>
        </authorList>
    </citation>
    <scope>NUCLEOTIDE SEQUENCE</scope>
    <source>
        <strain evidence="2">MT106</strain>
    </source>
</reference>
<sequence length="82" mass="9434">MEKFGFVESKRLDFNTAISILGSHIHLDISPQSELATTFVSYYMHLMIGETIAQLFLLIVWDNMHPLAHLLERQVCEANEDL</sequence>